<dbReference type="Ensembl" id="ENSAOWT00000007174.1">
    <property type="protein sequence ID" value="ENSAOWP00000006339.1"/>
    <property type="gene ID" value="ENSAOWG00000004365.1"/>
</dbReference>
<keyword evidence="3" id="KW-0430">Lectin</keyword>
<dbReference type="PANTHER" id="PTHR22803">
    <property type="entry name" value="MANNOSE, PHOSPHOLIPASE, LECTIN RECEPTOR RELATED"/>
    <property type="match status" value="1"/>
</dbReference>
<evidence type="ECO:0000313" key="6">
    <source>
        <dbReference type="Proteomes" id="UP000694424"/>
    </source>
</evidence>
<dbReference type="InterPro" id="IPR016186">
    <property type="entry name" value="C-type_lectin-like/link_sf"/>
</dbReference>
<dbReference type="CDD" id="cd03590">
    <property type="entry name" value="CLECT_DC-SIGN_like"/>
    <property type="match status" value="1"/>
</dbReference>
<dbReference type="Proteomes" id="UP000694424">
    <property type="component" value="Unplaced"/>
</dbReference>
<dbReference type="SMART" id="SM00034">
    <property type="entry name" value="CLECT"/>
    <property type="match status" value="1"/>
</dbReference>
<reference evidence="5" key="1">
    <citation type="submission" date="2025-08" db="UniProtKB">
        <authorList>
            <consortium name="Ensembl"/>
        </authorList>
    </citation>
    <scope>IDENTIFICATION</scope>
</reference>
<accession>A0A8B9P6W9</accession>
<evidence type="ECO:0000313" key="5">
    <source>
        <dbReference type="Ensembl" id="ENSAOWP00000006339.1"/>
    </source>
</evidence>
<evidence type="ECO:0000256" key="3">
    <source>
        <dbReference type="ARBA" id="ARBA00022734"/>
    </source>
</evidence>
<dbReference type="GO" id="GO:0030246">
    <property type="term" value="F:carbohydrate binding"/>
    <property type="evidence" value="ECO:0007669"/>
    <property type="project" value="UniProtKB-KW"/>
</dbReference>
<evidence type="ECO:0000259" key="4">
    <source>
        <dbReference type="PROSITE" id="PS50041"/>
    </source>
</evidence>
<keyword evidence="6" id="KW-1185">Reference proteome</keyword>
<feature type="domain" description="C-type lectin" evidence="4">
    <location>
        <begin position="45"/>
        <end position="161"/>
    </location>
</feature>
<evidence type="ECO:0000256" key="1">
    <source>
        <dbReference type="ARBA" id="ARBA00004498"/>
    </source>
</evidence>
<name>A0A8B9P6W9_APTOW</name>
<dbReference type="Gene3D" id="3.10.100.10">
    <property type="entry name" value="Mannose-Binding Protein A, subunit A"/>
    <property type="match status" value="1"/>
</dbReference>
<reference evidence="5" key="2">
    <citation type="submission" date="2025-09" db="UniProtKB">
        <authorList>
            <consortium name="Ensembl"/>
        </authorList>
    </citation>
    <scope>IDENTIFICATION</scope>
</reference>
<dbReference type="AlphaFoldDB" id="A0A8B9P6W9"/>
<keyword evidence="2" id="KW-0964">Secreted</keyword>
<dbReference type="InterPro" id="IPR033989">
    <property type="entry name" value="CD209-like_CTLD"/>
</dbReference>
<keyword evidence="2" id="KW-0272">Extracellular matrix</keyword>
<dbReference type="PROSITE" id="PS50041">
    <property type="entry name" value="C_TYPE_LECTIN_2"/>
    <property type="match status" value="1"/>
</dbReference>
<sequence>THISLLMQRTYQFRALPQFHNSHTEQASVLVLPCWMCCPMGWRFFQKSCYYTSTDSMSWNESKENCTGMGSHLVVIDTEAEQVKKTQYVRKDNYYIGLSAQKVGQWHWVDQTPFNVTAVFWRTGEPSNVEEEKCVVIHWKEKKHWNWNDFRCEVHSPRICEAAAITV</sequence>
<dbReference type="InterPro" id="IPR050111">
    <property type="entry name" value="C-type_lectin/snaclec_domain"/>
</dbReference>
<dbReference type="Pfam" id="PF00059">
    <property type="entry name" value="Lectin_C"/>
    <property type="match status" value="1"/>
</dbReference>
<protein>
    <submittedName>
        <fullName evidence="5">C-type lectin domain family 4 member D</fullName>
    </submittedName>
</protein>
<evidence type="ECO:0000256" key="2">
    <source>
        <dbReference type="ARBA" id="ARBA00022530"/>
    </source>
</evidence>
<proteinExistence type="predicted"/>
<dbReference type="InterPro" id="IPR016187">
    <property type="entry name" value="CTDL_fold"/>
</dbReference>
<dbReference type="InterPro" id="IPR001304">
    <property type="entry name" value="C-type_lectin-like"/>
</dbReference>
<comment type="subcellular location">
    <subcellularLocation>
        <location evidence="1">Secreted</location>
        <location evidence="1">Extracellular space</location>
        <location evidence="1">Extracellular matrix</location>
    </subcellularLocation>
</comment>
<dbReference type="SUPFAM" id="SSF56436">
    <property type="entry name" value="C-type lectin-like"/>
    <property type="match status" value="1"/>
</dbReference>
<organism evidence="5 6">
    <name type="scientific">Apteryx owenii</name>
    <name type="common">Little spotted kiwi</name>
    <dbReference type="NCBI Taxonomy" id="8824"/>
    <lineage>
        <taxon>Eukaryota</taxon>
        <taxon>Metazoa</taxon>
        <taxon>Chordata</taxon>
        <taxon>Craniata</taxon>
        <taxon>Vertebrata</taxon>
        <taxon>Euteleostomi</taxon>
        <taxon>Archelosauria</taxon>
        <taxon>Archosauria</taxon>
        <taxon>Dinosauria</taxon>
        <taxon>Saurischia</taxon>
        <taxon>Theropoda</taxon>
        <taxon>Coelurosauria</taxon>
        <taxon>Aves</taxon>
        <taxon>Palaeognathae</taxon>
        <taxon>Apterygiformes</taxon>
        <taxon>Apterygidae</taxon>
        <taxon>Apteryx</taxon>
    </lineage>
</organism>